<protein>
    <submittedName>
        <fullName evidence="2">DUF378 domain-containing protein</fullName>
    </submittedName>
</protein>
<dbReference type="PANTHER" id="PTHR37304">
    <property type="entry name" value="MEMBRANE PROTEIN-RELATED"/>
    <property type="match status" value="1"/>
</dbReference>
<proteinExistence type="predicted"/>
<evidence type="ECO:0000313" key="2">
    <source>
        <dbReference type="EMBL" id="MFD2115784.1"/>
    </source>
</evidence>
<dbReference type="RefSeq" id="WP_377771285.1">
    <property type="nucleotide sequence ID" value="NZ_JBHUHO010000024.1"/>
</dbReference>
<accession>A0ABW4YJT1</accession>
<dbReference type="EMBL" id="JBHUHO010000024">
    <property type="protein sequence ID" value="MFD2115784.1"/>
    <property type="molecule type" value="Genomic_DNA"/>
</dbReference>
<keyword evidence="3" id="KW-1185">Reference proteome</keyword>
<gene>
    <name evidence="2" type="ORF">ACFSJH_08585</name>
</gene>
<sequence length="70" mass="7596">MKTLDGIALALVIVGGINWLFVGLFQLDLVAALFAGSDTMMARIVYTLVGIAALYSLKFFGWLGESERAR</sequence>
<dbReference type="InterPro" id="IPR007211">
    <property type="entry name" value="DUF378"/>
</dbReference>
<evidence type="ECO:0000256" key="1">
    <source>
        <dbReference type="SAM" id="Phobius"/>
    </source>
</evidence>
<keyword evidence="1" id="KW-1133">Transmembrane helix</keyword>
<feature type="transmembrane region" description="Helical" evidence="1">
    <location>
        <begin position="40"/>
        <end position="60"/>
    </location>
</feature>
<evidence type="ECO:0000313" key="3">
    <source>
        <dbReference type="Proteomes" id="UP001597362"/>
    </source>
</evidence>
<dbReference type="PANTHER" id="PTHR37304:SF1">
    <property type="entry name" value="MEMBRANE PROTEIN"/>
    <property type="match status" value="1"/>
</dbReference>
<organism evidence="2 3">
    <name type="scientific">Paenibacillus yanchengensis</name>
    <dbReference type="NCBI Taxonomy" id="2035833"/>
    <lineage>
        <taxon>Bacteria</taxon>
        <taxon>Bacillati</taxon>
        <taxon>Bacillota</taxon>
        <taxon>Bacilli</taxon>
        <taxon>Bacillales</taxon>
        <taxon>Paenibacillaceae</taxon>
        <taxon>Paenibacillus</taxon>
    </lineage>
</organism>
<feature type="transmembrane region" description="Helical" evidence="1">
    <location>
        <begin position="7"/>
        <end position="34"/>
    </location>
</feature>
<reference evidence="3" key="1">
    <citation type="journal article" date="2019" name="Int. J. Syst. Evol. Microbiol.">
        <title>The Global Catalogue of Microorganisms (GCM) 10K type strain sequencing project: providing services to taxonomists for standard genome sequencing and annotation.</title>
        <authorList>
            <consortium name="The Broad Institute Genomics Platform"/>
            <consortium name="The Broad Institute Genome Sequencing Center for Infectious Disease"/>
            <person name="Wu L."/>
            <person name="Ma J."/>
        </authorList>
    </citation>
    <scope>NUCLEOTIDE SEQUENCE [LARGE SCALE GENOMIC DNA]</scope>
    <source>
        <strain evidence="3">GH52</strain>
    </source>
</reference>
<dbReference type="Proteomes" id="UP001597362">
    <property type="component" value="Unassembled WGS sequence"/>
</dbReference>
<dbReference type="Pfam" id="PF04070">
    <property type="entry name" value="DUF378"/>
    <property type="match status" value="1"/>
</dbReference>
<keyword evidence="1" id="KW-0472">Membrane</keyword>
<comment type="caution">
    <text evidence="2">The sequence shown here is derived from an EMBL/GenBank/DDBJ whole genome shotgun (WGS) entry which is preliminary data.</text>
</comment>
<name>A0ABW4YJT1_9BACL</name>
<keyword evidence="1" id="KW-0812">Transmembrane</keyword>